<dbReference type="SUPFAM" id="SSF56672">
    <property type="entry name" value="DNA/RNA polymerases"/>
    <property type="match status" value="1"/>
</dbReference>
<sequence>MVMKSEGRSRRRLGSCSQLTSSRKCTTQPGLDLKVYIDGMVAKSTQDEQHCKVEVKYRKVSFSVQVEKFLGYMLTQRGTKANPDKCEVVINVRSRRSIKEVQQLVG</sequence>
<evidence type="ECO:0008006" key="4">
    <source>
        <dbReference type="Google" id="ProtNLM"/>
    </source>
</evidence>
<dbReference type="EMBL" id="QJKJ01000165">
    <property type="protein sequence ID" value="RDY13967.1"/>
    <property type="molecule type" value="Genomic_DNA"/>
</dbReference>
<comment type="caution">
    <text evidence="2">The sequence shown here is derived from an EMBL/GenBank/DDBJ whole genome shotgun (WGS) entry which is preliminary data.</text>
</comment>
<accession>A0A371IFY5</accession>
<keyword evidence="3" id="KW-1185">Reference proteome</keyword>
<reference evidence="2" key="1">
    <citation type="submission" date="2018-05" db="EMBL/GenBank/DDBJ databases">
        <title>Draft genome of Mucuna pruriens seed.</title>
        <authorList>
            <person name="Nnadi N.E."/>
            <person name="Vos R."/>
            <person name="Hasami M.H."/>
            <person name="Devisetty U.K."/>
            <person name="Aguiy J.C."/>
        </authorList>
    </citation>
    <scope>NUCLEOTIDE SEQUENCE [LARGE SCALE GENOMIC DNA]</scope>
    <source>
        <strain evidence="2">JCA_2017</strain>
    </source>
</reference>
<evidence type="ECO:0000313" key="2">
    <source>
        <dbReference type="EMBL" id="RDY13967.1"/>
    </source>
</evidence>
<organism evidence="2 3">
    <name type="scientific">Mucuna pruriens</name>
    <name type="common">Velvet bean</name>
    <name type="synonym">Dolichos pruriens</name>
    <dbReference type="NCBI Taxonomy" id="157652"/>
    <lineage>
        <taxon>Eukaryota</taxon>
        <taxon>Viridiplantae</taxon>
        <taxon>Streptophyta</taxon>
        <taxon>Embryophyta</taxon>
        <taxon>Tracheophyta</taxon>
        <taxon>Spermatophyta</taxon>
        <taxon>Magnoliopsida</taxon>
        <taxon>eudicotyledons</taxon>
        <taxon>Gunneridae</taxon>
        <taxon>Pentapetalae</taxon>
        <taxon>rosids</taxon>
        <taxon>fabids</taxon>
        <taxon>Fabales</taxon>
        <taxon>Fabaceae</taxon>
        <taxon>Papilionoideae</taxon>
        <taxon>50 kb inversion clade</taxon>
        <taxon>NPAAA clade</taxon>
        <taxon>indigoferoid/millettioid clade</taxon>
        <taxon>Phaseoleae</taxon>
        <taxon>Mucuna</taxon>
    </lineage>
</organism>
<evidence type="ECO:0000256" key="1">
    <source>
        <dbReference type="SAM" id="MobiDB-lite"/>
    </source>
</evidence>
<feature type="non-terminal residue" evidence="2">
    <location>
        <position position="1"/>
    </location>
</feature>
<dbReference type="Proteomes" id="UP000257109">
    <property type="component" value="Unassembled WGS sequence"/>
</dbReference>
<name>A0A371IFY5_MUCPR</name>
<dbReference type="InterPro" id="IPR043502">
    <property type="entry name" value="DNA/RNA_pol_sf"/>
</dbReference>
<feature type="region of interest" description="Disordered" evidence="1">
    <location>
        <begin position="1"/>
        <end position="23"/>
    </location>
</feature>
<gene>
    <name evidence="2" type="ORF">CR513_01030</name>
</gene>
<dbReference type="AlphaFoldDB" id="A0A371IFY5"/>
<evidence type="ECO:0000313" key="3">
    <source>
        <dbReference type="Proteomes" id="UP000257109"/>
    </source>
</evidence>
<protein>
    <recommendedName>
        <fullName evidence="4">Reverse transcriptase Ty1/copia-type domain-containing protein</fullName>
    </recommendedName>
</protein>
<proteinExistence type="predicted"/>
<dbReference type="OrthoDB" id="101614at2759"/>